<evidence type="ECO:0000259" key="8">
    <source>
        <dbReference type="Pfam" id="PF13145"/>
    </source>
</evidence>
<dbReference type="PANTHER" id="PTHR47529:SF1">
    <property type="entry name" value="PERIPLASMIC CHAPERONE PPID"/>
    <property type="match status" value="1"/>
</dbReference>
<dbReference type="InterPro" id="IPR027304">
    <property type="entry name" value="Trigger_fact/SurA_dom_sf"/>
</dbReference>
<dbReference type="Pfam" id="PF13145">
    <property type="entry name" value="Rotamase_2"/>
    <property type="match status" value="1"/>
</dbReference>
<dbReference type="InterPro" id="IPR000297">
    <property type="entry name" value="PPIase_PpiC"/>
</dbReference>
<evidence type="ECO:0000256" key="4">
    <source>
        <dbReference type="ARBA" id="ARBA00022989"/>
    </source>
</evidence>
<dbReference type="Proteomes" id="UP000006765">
    <property type="component" value="Unassembled WGS sequence"/>
</dbReference>
<keyword evidence="10" id="KW-1185">Reference proteome</keyword>
<comment type="caution">
    <text evidence="9">The sequence shown here is derived from an EMBL/GenBank/DDBJ whole genome shotgun (WGS) entry which is preliminary data.</text>
</comment>
<comment type="similarity">
    <text evidence="7">Belongs to the PpiD chaperone family.</text>
</comment>
<organism evidence="9 10">
    <name type="scientific">Oceaniovalibus guishaninsula JLT2003</name>
    <dbReference type="NCBI Taxonomy" id="1231392"/>
    <lineage>
        <taxon>Bacteria</taxon>
        <taxon>Pseudomonadati</taxon>
        <taxon>Pseudomonadota</taxon>
        <taxon>Alphaproteobacteria</taxon>
        <taxon>Rhodobacterales</taxon>
        <taxon>Roseobacteraceae</taxon>
        <taxon>Oceaniovalibus</taxon>
    </lineage>
</organism>
<evidence type="ECO:0000256" key="1">
    <source>
        <dbReference type="ARBA" id="ARBA00004401"/>
    </source>
</evidence>
<keyword evidence="6" id="KW-0143">Chaperone</keyword>
<dbReference type="STRING" id="1231392.OCGS_2220"/>
<evidence type="ECO:0000256" key="2">
    <source>
        <dbReference type="ARBA" id="ARBA00022475"/>
    </source>
</evidence>
<gene>
    <name evidence="9" type="ORF">OCGS_2220</name>
</gene>
<dbReference type="OrthoDB" id="9768393at2"/>
<dbReference type="RefSeq" id="WP_007427372.1">
    <property type="nucleotide sequence ID" value="NZ_AMGO01000052.1"/>
</dbReference>
<evidence type="ECO:0000313" key="9">
    <source>
        <dbReference type="EMBL" id="EKE43488.1"/>
    </source>
</evidence>
<name>K2H790_9RHOB</name>
<reference evidence="9 10" key="1">
    <citation type="journal article" date="2012" name="J. Bacteriol.">
        <title>Draft Genome Sequence of Oceaniovalibus guishaninsula JLT2003T.</title>
        <authorList>
            <person name="Tang K."/>
            <person name="Liu K."/>
            <person name="Jiao N."/>
        </authorList>
    </citation>
    <scope>NUCLEOTIDE SEQUENCE [LARGE SCALE GENOMIC DNA]</scope>
    <source>
        <strain evidence="9 10">JLT2003</strain>
    </source>
</reference>
<dbReference type="Pfam" id="PF13624">
    <property type="entry name" value="SurA_N_3"/>
    <property type="match status" value="1"/>
</dbReference>
<keyword evidence="2" id="KW-1003">Cell membrane</keyword>
<evidence type="ECO:0000256" key="7">
    <source>
        <dbReference type="ARBA" id="ARBA00038408"/>
    </source>
</evidence>
<dbReference type="eggNOG" id="COG0760">
    <property type="taxonomic scope" value="Bacteria"/>
</dbReference>
<dbReference type="Gene3D" id="1.10.4030.10">
    <property type="entry name" value="Porin chaperone SurA, peptide-binding domain"/>
    <property type="match status" value="1"/>
</dbReference>
<keyword evidence="4" id="KW-1133">Transmembrane helix</keyword>
<comment type="subcellular location">
    <subcellularLocation>
        <location evidence="1">Cell membrane</location>
        <topology evidence="1">Single-pass type II membrane protein</topology>
    </subcellularLocation>
</comment>
<dbReference type="InterPro" id="IPR052029">
    <property type="entry name" value="PpiD_chaperone"/>
</dbReference>
<proteinExistence type="inferred from homology"/>
<dbReference type="PATRIC" id="fig|1231392.3.peg.2232"/>
<protein>
    <recommendedName>
        <fullName evidence="8">PpiC domain-containing protein</fullName>
    </recommendedName>
</protein>
<dbReference type="AlphaFoldDB" id="K2H790"/>
<evidence type="ECO:0000256" key="6">
    <source>
        <dbReference type="ARBA" id="ARBA00023186"/>
    </source>
</evidence>
<dbReference type="GO" id="GO:0003755">
    <property type="term" value="F:peptidyl-prolyl cis-trans isomerase activity"/>
    <property type="evidence" value="ECO:0007669"/>
    <property type="project" value="InterPro"/>
</dbReference>
<evidence type="ECO:0000256" key="5">
    <source>
        <dbReference type="ARBA" id="ARBA00023136"/>
    </source>
</evidence>
<accession>K2H790</accession>
<dbReference type="GO" id="GO:0005886">
    <property type="term" value="C:plasma membrane"/>
    <property type="evidence" value="ECO:0007669"/>
    <property type="project" value="UniProtKB-SubCell"/>
</dbReference>
<keyword evidence="3" id="KW-0812">Transmembrane</keyword>
<dbReference type="EMBL" id="AMGO01000052">
    <property type="protein sequence ID" value="EKE43488.1"/>
    <property type="molecule type" value="Genomic_DNA"/>
</dbReference>
<keyword evidence="5" id="KW-0472">Membrane</keyword>
<dbReference type="SUPFAM" id="SSF109998">
    <property type="entry name" value="Triger factor/SurA peptide-binding domain-like"/>
    <property type="match status" value="1"/>
</dbReference>
<dbReference type="SUPFAM" id="SSF54534">
    <property type="entry name" value="FKBP-like"/>
    <property type="match status" value="1"/>
</dbReference>
<dbReference type="PANTHER" id="PTHR47529">
    <property type="entry name" value="PEPTIDYL-PROLYL CIS-TRANS ISOMERASE D"/>
    <property type="match status" value="1"/>
</dbReference>
<evidence type="ECO:0000313" key="10">
    <source>
        <dbReference type="Proteomes" id="UP000006765"/>
    </source>
</evidence>
<evidence type="ECO:0000256" key="3">
    <source>
        <dbReference type="ARBA" id="ARBA00022692"/>
    </source>
</evidence>
<feature type="domain" description="PpiC" evidence="8">
    <location>
        <begin position="245"/>
        <end position="364"/>
    </location>
</feature>
<sequence length="619" mass="66065">MASSSKALSKAVVWIILLLLIVGLAGFGATSFGGSVREVGSVGDTAIGADRYANALQQEIASFEAQTGQRLTFAEAREAGLDQIVLRRLLALAALEDEAQDLALSVGDEQVRRDVLRIPAFQGLDGTFDREAYEFALDRAGQTVAEFEESLRSETARTLLQGALVAGILPPDIFVDTLYDYARETRDVTLVSFGPGDLDTPIPAPTDAQIEAFYDANPKLFTLPQRRALTYAWLTPDMLTATVEVDEATLRRAYDERLADFVQPERRLVERLVFADDAAARQAADAIAAGETTFDDLVAERGLSSADTDLGEVSRDDLGDAADAVFAAPALGIAGPAPTPLGPALFRVNGTLGAQETTFEQAREDLRAEYAVAAARRAIEEEVETVEDLLASGATLEEVAQETPLELGQTVWSAEDAGLGGADIDAYEEFRERAAGIQPGDFPEVEMLADGGIFALHLDRVIEPEVQPLADVEVRVIEAWEAAERRAVLRARAERAAEALADGADPATLGGTARTETDLGRDAFLEDLPVETVTAAFAMAPAEVRVLDTADGALTLRLDRVQAPDGDSVEAREVKDVFRAQTGQGIAEDVTGAFVTALQAQKGITLNAQAVNAVNAQFN</sequence>